<dbReference type="AlphaFoldDB" id="A0AAD8E8G1"/>
<sequence length="137" mass="15798">MDKASSHTARSSQRYYSRKLDETGIHTIPFNRVPVKSPDNSPMDVCGIGLLKRGLASRRPTTMKGLWKVCQEVWAGIPVSVLQRSLLQWKLRCRTIFHAHGRHIEGSENDFHCDERYKFCLILSGATLRKGPYREWK</sequence>
<organism evidence="1 2">
    <name type="scientific">Diploptera punctata</name>
    <name type="common">Pacific beetle cockroach</name>
    <dbReference type="NCBI Taxonomy" id="6984"/>
    <lineage>
        <taxon>Eukaryota</taxon>
        <taxon>Metazoa</taxon>
        <taxon>Ecdysozoa</taxon>
        <taxon>Arthropoda</taxon>
        <taxon>Hexapoda</taxon>
        <taxon>Insecta</taxon>
        <taxon>Pterygota</taxon>
        <taxon>Neoptera</taxon>
        <taxon>Polyneoptera</taxon>
        <taxon>Dictyoptera</taxon>
        <taxon>Blattodea</taxon>
        <taxon>Blaberoidea</taxon>
        <taxon>Blaberidae</taxon>
        <taxon>Diplopterinae</taxon>
        <taxon>Diploptera</taxon>
    </lineage>
</organism>
<dbReference type="Proteomes" id="UP001233999">
    <property type="component" value="Unassembled WGS sequence"/>
</dbReference>
<keyword evidence="2" id="KW-1185">Reference proteome</keyword>
<dbReference type="InterPro" id="IPR036397">
    <property type="entry name" value="RNaseH_sf"/>
</dbReference>
<dbReference type="EMBL" id="JASPKZ010008266">
    <property type="protein sequence ID" value="KAJ9580574.1"/>
    <property type="molecule type" value="Genomic_DNA"/>
</dbReference>
<evidence type="ECO:0000313" key="1">
    <source>
        <dbReference type="EMBL" id="KAJ9580574.1"/>
    </source>
</evidence>
<reference evidence="1" key="1">
    <citation type="journal article" date="2023" name="IScience">
        <title>Live-bearing cockroach genome reveals convergent evolutionary mechanisms linked to viviparity in insects and beyond.</title>
        <authorList>
            <person name="Fouks B."/>
            <person name="Harrison M.C."/>
            <person name="Mikhailova A.A."/>
            <person name="Marchal E."/>
            <person name="English S."/>
            <person name="Carruthers M."/>
            <person name="Jennings E.C."/>
            <person name="Chiamaka E.L."/>
            <person name="Frigard R.A."/>
            <person name="Pippel M."/>
            <person name="Attardo G.M."/>
            <person name="Benoit J.B."/>
            <person name="Bornberg-Bauer E."/>
            <person name="Tobe S.S."/>
        </authorList>
    </citation>
    <scope>NUCLEOTIDE SEQUENCE</scope>
    <source>
        <strain evidence="1">Stay&amp;Tobe</strain>
    </source>
</reference>
<gene>
    <name evidence="1" type="ORF">L9F63_024247</name>
</gene>
<name>A0AAD8E8G1_DIPPU</name>
<dbReference type="GO" id="GO:0003676">
    <property type="term" value="F:nucleic acid binding"/>
    <property type="evidence" value="ECO:0007669"/>
    <property type="project" value="InterPro"/>
</dbReference>
<evidence type="ECO:0000313" key="2">
    <source>
        <dbReference type="Proteomes" id="UP001233999"/>
    </source>
</evidence>
<accession>A0AAD8E8G1</accession>
<reference evidence="1" key="2">
    <citation type="submission" date="2023-05" db="EMBL/GenBank/DDBJ databases">
        <authorList>
            <person name="Fouks B."/>
        </authorList>
    </citation>
    <scope>NUCLEOTIDE SEQUENCE</scope>
    <source>
        <strain evidence="1">Stay&amp;Tobe</strain>
        <tissue evidence="1">Testes</tissue>
    </source>
</reference>
<proteinExistence type="predicted"/>
<comment type="caution">
    <text evidence="1">The sequence shown here is derived from an EMBL/GenBank/DDBJ whole genome shotgun (WGS) entry which is preliminary data.</text>
</comment>
<evidence type="ECO:0008006" key="3">
    <source>
        <dbReference type="Google" id="ProtNLM"/>
    </source>
</evidence>
<protein>
    <recommendedName>
        <fullName evidence="3">Transposase</fullName>
    </recommendedName>
</protein>
<dbReference type="Gene3D" id="3.30.420.10">
    <property type="entry name" value="Ribonuclease H-like superfamily/Ribonuclease H"/>
    <property type="match status" value="1"/>
</dbReference>